<dbReference type="STRING" id="471514.AN477_03575"/>
<dbReference type="InterPro" id="IPR043143">
    <property type="entry name" value="Mal/L-sulf/L-lact_DH-like_NADP"/>
</dbReference>
<dbReference type="PATRIC" id="fig|471514.4.peg.581"/>
<protein>
    <recommendedName>
        <fullName evidence="5">Lactate dehydrogenase</fullName>
    </recommendedName>
</protein>
<keyword evidence="4" id="KW-1185">Reference proteome</keyword>
<dbReference type="PANTHER" id="PTHR11091">
    <property type="entry name" value="OXIDOREDUCTASE-RELATED"/>
    <property type="match status" value="1"/>
</dbReference>
<evidence type="ECO:0000256" key="1">
    <source>
        <dbReference type="ARBA" id="ARBA00006056"/>
    </source>
</evidence>
<dbReference type="InterPro" id="IPR036111">
    <property type="entry name" value="Mal/L-sulfo/L-lacto_DH-like_sf"/>
</dbReference>
<comment type="similarity">
    <text evidence="1">Belongs to the LDH2/MDH2 oxidoreductase family.</text>
</comment>
<dbReference type="OrthoDB" id="9769447at2"/>
<dbReference type="Proteomes" id="UP000050482">
    <property type="component" value="Unassembled WGS sequence"/>
</dbReference>
<dbReference type="InterPro" id="IPR043144">
    <property type="entry name" value="Mal/L-sulf/L-lact_DH-like_ah"/>
</dbReference>
<gene>
    <name evidence="3" type="ORF">AN477_03575</name>
</gene>
<reference evidence="3 4" key="1">
    <citation type="submission" date="2015-09" db="EMBL/GenBank/DDBJ databases">
        <title>Draft genome sequence of Alicyclobacillus ferrooxydans DSM 22381.</title>
        <authorList>
            <person name="Hemp J."/>
        </authorList>
    </citation>
    <scope>NUCLEOTIDE SEQUENCE [LARGE SCALE GENOMIC DNA]</scope>
    <source>
        <strain evidence="3 4">TC-34</strain>
    </source>
</reference>
<accession>A0A0P9CHD1</accession>
<evidence type="ECO:0000313" key="4">
    <source>
        <dbReference type="Proteomes" id="UP000050482"/>
    </source>
</evidence>
<dbReference type="Gene3D" id="3.30.1370.60">
    <property type="entry name" value="Hypothetical oxidoreductase yiak, domain 2"/>
    <property type="match status" value="1"/>
</dbReference>
<proteinExistence type="inferred from homology"/>
<organism evidence="3 4">
    <name type="scientific">Alicyclobacillus ferrooxydans</name>
    <dbReference type="NCBI Taxonomy" id="471514"/>
    <lineage>
        <taxon>Bacteria</taxon>
        <taxon>Bacillati</taxon>
        <taxon>Bacillota</taxon>
        <taxon>Bacilli</taxon>
        <taxon>Bacillales</taxon>
        <taxon>Alicyclobacillaceae</taxon>
        <taxon>Alicyclobacillus</taxon>
    </lineage>
</organism>
<dbReference type="Gene3D" id="1.10.1530.10">
    <property type="match status" value="1"/>
</dbReference>
<dbReference type="GO" id="GO:0016491">
    <property type="term" value="F:oxidoreductase activity"/>
    <property type="evidence" value="ECO:0007669"/>
    <property type="project" value="UniProtKB-KW"/>
</dbReference>
<comment type="caution">
    <text evidence="3">The sequence shown here is derived from an EMBL/GenBank/DDBJ whole genome shotgun (WGS) entry which is preliminary data.</text>
</comment>
<dbReference type="SUPFAM" id="SSF89733">
    <property type="entry name" value="L-sulfolactate dehydrogenase-like"/>
    <property type="match status" value="1"/>
</dbReference>
<evidence type="ECO:0000313" key="3">
    <source>
        <dbReference type="EMBL" id="KPV45158.1"/>
    </source>
</evidence>
<dbReference type="Pfam" id="PF02615">
    <property type="entry name" value="Ldh_2"/>
    <property type="match status" value="1"/>
</dbReference>
<dbReference type="PANTHER" id="PTHR11091:SF0">
    <property type="entry name" value="MALATE DEHYDROGENASE"/>
    <property type="match status" value="1"/>
</dbReference>
<evidence type="ECO:0000256" key="2">
    <source>
        <dbReference type="ARBA" id="ARBA00023002"/>
    </source>
</evidence>
<dbReference type="EMBL" id="LJCO01000014">
    <property type="protein sequence ID" value="KPV45158.1"/>
    <property type="molecule type" value="Genomic_DNA"/>
</dbReference>
<evidence type="ECO:0008006" key="5">
    <source>
        <dbReference type="Google" id="ProtNLM"/>
    </source>
</evidence>
<sequence length="355" mass="37319">MYSVDDLLQLATACFQAAGVPDEDARWTAQVLVRADLQGTATHGLSRLSAYVSGICNGKIKPRTEMKIDETGPVTAVIDADQGLGPVVAKAAMETALDKAKVAGVGITAVRNGNHAGAMSTYTELAASRGCIGFAMTNAQPAIPPWGGRKAYFGTNPIALAAPQKDGQPVSIDLATSVAARGNIIMAAKKNEPIPEGWAIDANGAPTTDPSAALKGAVLPMAGPKGYSLALMVEILSGLLSGGNFGYNVGSIYDEGTAPPGTAMFFMALNPEFFIGQGTFETRVSQLVAEVTSVPLASGYERIRIPGERRQELENERRLHGVPITSETEEELRQICKKYAIAMPKSFKPTSSVAY</sequence>
<name>A0A0P9CHD1_9BACL</name>
<dbReference type="AlphaFoldDB" id="A0A0P9CHD1"/>
<dbReference type="InterPro" id="IPR003767">
    <property type="entry name" value="Malate/L-lactate_DH-like"/>
</dbReference>
<keyword evidence="2" id="KW-0560">Oxidoreductase</keyword>